<evidence type="ECO:0000256" key="13">
    <source>
        <dbReference type="NCBIfam" id="TIGR02402"/>
    </source>
</evidence>
<evidence type="ECO:0000313" key="20">
    <source>
        <dbReference type="EMBL" id="TVM17960.1"/>
    </source>
</evidence>
<dbReference type="GO" id="GO:0033942">
    <property type="term" value="F:4-alpha-D-(1-&gt;4)-alpha-D-glucanotrehalose trehalohydrolase activity"/>
    <property type="evidence" value="ECO:0007669"/>
    <property type="project" value="UniProtKB-EC"/>
</dbReference>
<comment type="caution">
    <text evidence="20">The sequence shown here is derived from an EMBL/GenBank/DDBJ whole genome shotgun (WGS) entry which is preliminary data.</text>
</comment>
<keyword evidence="7 14" id="KW-0378">Hydrolase</keyword>
<dbReference type="CDD" id="cd11325">
    <property type="entry name" value="AmyAc_GTHase"/>
    <property type="match status" value="1"/>
</dbReference>
<proteinExistence type="inferred from homology"/>
<feature type="domain" description="Glycosyl hydrolase family 13 catalytic" evidence="19">
    <location>
        <begin position="178"/>
        <end position="526"/>
    </location>
</feature>
<dbReference type="InterPro" id="IPR006047">
    <property type="entry name" value="GH13_cat_dom"/>
</dbReference>
<keyword evidence="6" id="KW-0963">Cytoplasm</keyword>
<dbReference type="InterPro" id="IPR004193">
    <property type="entry name" value="Glyco_hydro_13_N"/>
</dbReference>
<dbReference type="AlphaFoldDB" id="A0A7M3MFR2"/>
<evidence type="ECO:0000256" key="12">
    <source>
        <dbReference type="ARBA" id="ARBA00034013"/>
    </source>
</evidence>
<dbReference type="InterPro" id="IPR044901">
    <property type="entry name" value="Trehalose_TreZ_E-set_sf"/>
</dbReference>
<evidence type="ECO:0000256" key="18">
    <source>
        <dbReference type="SAM" id="MobiDB-lite"/>
    </source>
</evidence>
<dbReference type="GO" id="GO:0005737">
    <property type="term" value="C:cytoplasm"/>
    <property type="evidence" value="ECO:0007669"/>
    <property type="project" value="UniProtKB-SubCell"/>
</dbReference>
<evidence type="ECO:0000256" key="7">
    <source>
        <dbReference type="ARBA" id="ARBA00022801"/>
    </source>
</evidence>
<keyword evidence="21" id="KW-1185">Reference proteome</keyword>
<dbReference type="Gene3D" id="3.20.20.80">
    <property type="entry name" value="Glycosidases"/>
    <property type="match status" value="1"/>
</dbReference>
<comment type="subcellular location">
    <subcellularLocation>
        <location evidence="1 15">Cytoplasm</location>
    </subcellularLocation>
</comment>
<protein>
    <recommendedName>
        <fullName evidence="5 13">Malto-oligosyltrehalose trehalohydrolase</fullName>
        <shortName evidence="14">MTHase</shortName>
        <ecNumber evidence="4 13">3.2.1.141</ecNumber>
    </recommendedName>
    <alternativeName>
        <fullName evidence="11 14">4-alpha-D-((1-&gt;4)-alpha-D-glucano)trehalose trehalohydrolase</fullName>
    </alternativeName>
    <alternativeName>
        <fullName evidence="10 14">Maltooligosyl trehalose trehalohydrolase</fullName>
    </alternativeName>
</protein>
<evidence type="ECO:0000256" key="16">
    <source>
        <dbReference type="PIRSR" id="PIRSR006337-2"/>
    </source>
</evidence>
<dbReference type="PANTHER" id="PTHR43651">
    <property type="entry name" value="1,4-ALPHA-GLUCAN-BRANCHING ENZYME"/>
    <property type="match status" value="1"/>
</dbReference>
<dbReference type="PANTHER" id="PTHR43651:SF11">
    <property type="entry name" value="MALTO-OLIGOSYLTREHALOSE TREHALOHYDROLASE"/>
    <property type="match status" value="1"/>
</dbReference>
<dbReference type="InterPro" id="IPR012768">
    <property type="entry name" value="Trehalose_TreZ"/>
</dbReference>
<dbReference type="SMART" id="SM00642">
    <property type="entry name" value="Aamy"/>
    <property type="match status" value="1"/>
</dbReference>
<evidence type="ECO:0000256" key="8">
    <source>
        <dbReference type="ARBA" id="ARBA00023277"/>
    </source>
</evidence>
<feature type="active site" description="Nucleophile" evidence="15">
    <location>
        <position position="328"/>
    </location>
</feature>
<accession>A0A7M3MFR2</accession>
<dbReference type="Pfam" id="PF02922">
    <property type="entry name" value="CBM_48"/>
    <property type="match status" value="1"/>
</dbReference>
<dbReference type="SUPFAM" id="SSF51445">
    <property type="entry name" value="(Trans)glycosidases"/>
    <property type="match status" value="1"/>
</dbReference>
<dbReference type="SUPFAM" id="SSF81296">
    <property type="entry name" value="E set domains"/>
    <property type="match status" value="1"/>
</dbReference>
<comment type="catalytic activity">
    <reaction evidence="12 14">
        <text>hydrolysis of (1-&gt;4)-alpha-D-glucosidic linkage in 4-alpha-D-[(1-&gt;4)-alpha-D-glucanosyl]n trehalose to yield trehalose and (1-&gt;4)-alpha-D-glucan.</text>
        <dbReference type="EC" id="3.2.1.141"/>
    </reaction>
</comment>
<name>A0A7M3MFR2_9BACT</name>
<evidence type="ECO:0000256" key="3">
    <source>
        <dbReference type="ARBA" id="ARBA00008061"/>
    </source>
</evidence>
<evidence type="ECO:0000256" key="9">
    <source>
        <dbReference type="ARBA" id="ARBA00023295"/>
    </source>
</evidence>
<evidence type="ECO:0000256" key="10">
    <source>
        <dbReference type="ARBA" id="ARBA00032057"/>
    </source>
</evidence>
<dbReference type="UniPathway" id="UPA00299"/>
<evidence type="ECO:0000259" key="19">
    <source>
        <dbReference type="SMART" id="SM00642"/>
    </source>
</evidence>
<dbReference type="EMBL" id="QMIE01000005">
    <property type="protein sequence ID" value="TVM17960.1"/>
    <property type="molecule type" value="Genomic_DNA"/>
</dbReference>
<dbReference type="Pfam" id="PF00128">
    <property type="entry name" value="Alpha-amylase"/>
    <property type="match status" value="1"/>
</dbReference>
<keyword evidence="8" id="KW-0119">Carbohydrate metabolism</keyword>
<feature type="site" description="Transition state stabilizer" evidence="17">
    <location>
        <position position="459"/>
    </location>
</feature>
<dbReference type="NCBIfam" id="TIGR02402">
    <property type="entry name" value="trehalose_TreZ"/>
    <property type="match status" value="1"/>
</dbReference>
<evidence type="ECO:0000313" key="21">
    <source>
        <dbReference type="Proteomes" id="UP000448292"/>
    </source>
</evidence>
<organism evidence="20 21">
    <name type="scientific">Oceanidesulfovibrio indonesiensis</name>
    <dbReference type="NCBI Taxonomy" id="54767"/>
    <lineage>
        <taxon>Bacteria</taxon>
        <taxon>Pseudomonadati</taxon>
        <taxon>Thermodesulfobacteriota</taxon>
        <taxon>Desulfovibrionia</taxon>
        <taxon>Desulfovibrionales</taxon>
        <taxon>Desulfovibrionaceae</taxon>
        <taxon>Oceanidesulfovibrio</taxon>
    </lineage>
</organism>
<dbReference type="GO" id="GO:0005992">
    <property type="term" value="P:trehalose biosynthetic process"/>
    <property type="evidence" value="ECO:0007669"/>
    <property type="project" value="UniProtKB-UniRule"/>
</dbReference>
<dbReference type="InterPro" id="IPR017853">
    <property type="entry name" value="GH"/>
</dbReference>
<dbReference type="Gene3D" id="1.10.10.760">
    <property type="entry name" value="E-set domains of sugar-utilizing enzymes"/>
    <property type="match status" value="1"/>
</dbReference>
<comment type="pathway">
    <text evidence="2 14">Glycan biosynthesis; trehalose biosynthesis.</text>
</comment>
<dbReference type="InterPro" id="IPR013783">
    <property type="entry name" value="Ig-like_fold"/>
</dbReference>
<feature type="binding site" evidence="16">
    <location>
        <begin position="326"/>
        <end position="331"/>
    </location>
    <ligand>
        <name>substrate</name>
    </ligand>
</feature>
<dbReference type="CDD" id="cd02853">
    <property type="entry name" value="E_set_MTHase_like_N"/>
    <property type="match status" value="1"/>
</dbReference>
<comment type="similarity">
    <text evidence="3 14">Belongs to the glycosyl hydrolase 13 family.</text>
</comment>
<evidence type="ECO:0000256" key="4">
    <source>
        <dbReference type="ARBA" id="ARBA00012268"/>
    </source>
</evidence>
<dbReference type="OrthoDB" id="9800174at2"/>
<evidence type="ECO:0000256" key="11">
    <source>
        <dbReference type="ARBA" id="ARBA00033284"/>
    </source>
</evidence>
<reference evidence="20 21" key="1">
    <citation type="submission" date="2018-06" db="EMBL/GenBank/DDBJ databases">
        <title>Complete genome of Desulfovibrio indonesiensis P37SLT.</title>
        <authorList>
            <person name="Crispim J.S."/>
            <person name="Vidigal P.M.P."/>
            <person name="Silva L.C.F."/>
            <person name="Laguardia C.N."/>
            <person name="Araujo L.C."/>
            <person name="Dias R.S."/>
            <person name="Sousa M.P."/>
            <person name="Paula S.O."/>
            <person name="Silva C."/>
        </authorList>
    </citation>
    <scope>NUCLEOTIDE SEQUENCE [LARGE SCALE GENOMIC DNA]</scope>
    <source>
        <strain evidence="20 21">P37SLT</strain>
    </source>
</reference>
<evidence type="ECO:0000256" key="17">
    <source>
        <dbReference type="PIRSR" id="PIRSR006337-3"/>
    </source>
</evidence>
<evidence type="ECO:0000256" key="5">
    <source>
        <dbReference type="ARBA" id="ARBA00015938"/>
    </source>
</evidence>
<feature type="binding site" evidence="16">
    <location>
        <begin position="390"/>
        <end position="394"/>
    </location>
    <ligand>
        <name>substrate</name>
    </ligand>
</feature>
<dbReference type="Gene3D" id="2.60.40.10">
    <property type="entry name" value="Immunoglobulins"/>
    <property type="match status" value="1"/>
</dbReference>
<evidence type="ECO:0000256" key="1">
    <source>
        <dbReference type="ARBA" id="ARBA00004496"/>
    </source>
</evidence>
<keyword evidence="9 14" id="KW-0326">Glycosidase</keyword>
<feature type="active site" description="Proton donor" evidence="15">
    <location>
        <position position="365"/>
    </location>
</feature>
<evidence type="ECO:0000256" key="6">
    <source>
        <dbReference type="ARBA" id="ARBA00022490"/>
    </source>
</evidence>
<gene>
    <name evidence="20" type="primary">treZ</name>
    <name evidence="20" type="ORF">DPQ33_07570</name>
</gene>
<evidence type="ECO:0000256" key="15">
    <source>
        <dbReference type="PIRSR" id="PIRSR006337-1"/>
    </source>
</evidence>
<dbReference type="EC" id="3.2.1.141" evidence="4 13"/>
<evidence type="ECO:0000256" key="14">
    <source>
        <dbReference type="PIRNR" id="PIRNR006337"/>
    </source>
</evidence>
<sequence>MAKKCRFRQRPCKRFAGCGIKRSTCGRATRVSFGVHVDVNTSVSGRSMLSGCAGAVQLDKSVMQIGPHQAGAGQWRFSLWAPRARSVDLLLGDSPGVLDVVVPMEAAGQGYWRAETNHARPGRRYRFRLTYPDGSSVERADPASHLQLEDVHGPSVVVDHGAYAWRHDHFAPPLLEETIIYELHVGTFTPDGTFDAAAKRLDHLVELGITAVELMPVAQYPGSRNWGYDGVYPFAVHTAYGGPDGLKQFVDACHGRGIAVILDVVYNHLGPEGNYLRDFGPYFTAAYKTPWGEAVNFDGPGSDGVRNYFIENALHWLDRYRIDALRLDATHAIFDRRPTHILADIAEAVESLAAHLGRRLLVIAESDLNDPRLVRPRAANGLGMDAVWCDDFHHAVHALLTEEHDGYYMDYGSAQNVARAIENGFVYTGQYSPFRGHGHGAPCPDVDPARFITCIQNHDQVGNRMLGDRLASLLDFESCKCAAAMLLLSPQTPLLFMGEEFAEDNPFLYFISHLDSDLVDAVRQGRKKEFAHFMGGGEPPDPQGEATFTKSKLDWSMIESSRGAAMFAWYKALIALRRSLPKAEPGETRACLLRSGDILRLERGQELTAFFNLSNTKTYQELSAHMPSGQWRTTLDSADRRFAGGGSDSSGLGSRGVRIYTKETSR</sequence>
<evidence type="ECO:0000256" key="2">
    <source>
        <dbReference type="ARBA" id="ARBA00005199"/>
    </source>
</evidence>
<dbReference type="PIRSF" id="PIRSF006337">
    <property type="entry name" value="Trehalose_TreZ"/>
    <property type="match status" value="1"/>
</dbReference>
<dbReference type="Proteomes" id="UP000448292">
    <property type="component" value="Unassembled WGS sequence"/>
</dbReference>
<feature type="region of interest" description="Disordered" evidence="18">
    <location>
        <begin position="639"/>
        <end position="666"/>
    </location>
</feature>
<feature type="binding site" evidence="16">
    <location>
        <begin position="458"/>
        <end position="463"/>
    </location>
    <ligand>
        <name>substrate</name>
    </ligand>
</feature>
<dbReference type="InterPro" id="IPR014756">
    <property type="entry name" value="Ig_E-set"/>
</dbReference>